<gene>
    <name evidence="3" type="ORF">CCMP2556_LOCUS9151</name>
</gene>
<accession>A0ABP0J1F8</accession>
<evidence type="ECO:0000313" key="3">
    <source>
        <dbReference type="EMBL" id="CAK9008189.1"/>
    </source>
</evidence>
<evidence type="ECO:0000256" key="1">
    <source>
        <dbReference type="SAM" id="Coils"/>
    </source>
</evidence>
<evidence type="ECO:0000313" key="4">
    <source>
        <dbReference type="Proteomes" id="UP001642484"/>
    </source>
</evidence>
<proteinExistence type="predicted"/>
<dbReference type="EMBL" id="CAXAMN010004202">
    <property type="protein sequence ID" value="CAK9008189.1"/>
    <property type="molecule type" value="Genomic_DNA"/>
</dbReference>
<sequence length="232" mass="26913">PPTMGAQAHLPKPMPPPPSPCRQSGLQWLSEQAHPSNLELQEEVKRLKLENSELKKDAERLETELEEVRRKWVTWQDLPPTLAAEMIVDVRELRYSQLTIQGRWFKEEDGQPRRSLEELIDALKAGSINPMQADFLKLTVVLKMDSQGQKALFSTDNRRLYCLKEYQREIGNKPVPVRVRIFTWADVQDGRRILRNCDETDGHSIQKRDGSNRSRSTSPWPSPRPRSPWRAQ</sequence>
<keyword evidence="4" id="KW-1185">Reference proteome</keyword>
<organism evidence="3 4">
    <name type="scientific">Durusdinium trenchii</name>
    <dbReference type="NCBI Taxonomy" id="1381693"/>
    <lineage>
        <taxon>Eukaryota</taxon>
        <taxon>Sar</taxon>
        <taxon>Alveolata</taxon>
        <taxon>Dinophyceae</taxon>
        <taxon>Suessiales</taxon>
        <taxon>Symbiodiniaceae</taxon>
        <taxon>Durusdinium</taxon>
    </lineage>
</organism>
<dbReference type="Proteomes" id="UP001642484">
    <property type="component" value="Unassembled WGS sequence"/>
</dbReference>
<feature type="region of interest" description="Disordered" evidence="2">
    <location>
        <begin position="1"/>
        <end position="25"/>
    </location>
</feature>
<name>A0ABP0J1F8_9DINO</name>
<feature type="coiled-coil region" evidence="1">
    <location>
        <begin position="37"/>
        <end position="71"/>
    </location>
</feature>
<feature type="non-terminal residue" evidence="3">
    <location>
        <position position="1"/>
    </location>
</feature>
<feature type="compositionally biased region" description="Basic and acidic residues" evidence="2">
    <location>
        <begin position="197"/>
        <end position="212"/>
    </location>
</feature>
<comment type="caution">
    <text evidence="3">The sequence shown here is derived from an EMBL/GenBank/DDBJ whole genome shotgun (WGS) entry which is preliminary data.</text>
</comment>
<feature type="region of interest" description="Disordered" evidence="2">
    <location>
        <begin position="197"/>
        <end position="232"/>
    </location>
</feature>
<keyword evidence="1" id="KW-0175">Coiled coil</keyword>
<protein>
    <submittedName>
        <fullName evidence="3">Uncharacterized protein</fullName>
    </submittedName>
</protein>
<reference evidence="3 4" key="1">
    <citation type="submission" date="2024-02" db="EMBL/GenBank/DDBJ databases">
        <authorList>
            <person name="Chen Y."/>
            <person name="Shah S."/>
            <person name="Dougan E. K."/>
            <person name="Thang M."/>
            <person name="Chan C."/>
        </authorList>
    </citation>
    <scope>NUCLEOTIDE SEQUENCE [LARGE SCALE GENOMIC DNA]</scope>
</reference>
<evidence type="ECO:0000256" key="2">
    <source>
        <dbReference type="SAM" id="MobiDB-lite"/>
    </source>
</evidence>